<name>A0A1U7RG45_MESAU</name>
<feature type="signal peptide" evidence="3">
    <location>
        <begin position="1"/>
        <end position="19"/>
    </location>
</feature>
<dbReference type="PANTHER" id="PTHR37340">
    <property type="entry name" value="GENE 7073-RELATED"/>
    <property type="match status" value="1"/>
</dbReference>
<dbReference type="CTD" id="123521486"/>
<protein>
    <submittedName>
        <fullName evidence="5">Uncharacterized protein CXorf66 homolog</fullName>
    </submittedName>
</protein>
<feature type="region of interest" description="Disordered" evidence="1">
    <location>
        <begin position="131"/>
        <end position="209"/>
    </location>
</feature>
<accession>A0A1U7RG45</accession>
<dbReference type="RefSeq" id="XP_005086543.2">
    <property type="nucleotide sequence ID" value="XM_005086486.2"/>
</dbReference>
<dbReference type="KEGG" id="maua:101840772"/>
<sequence>MKIHIYVLFLSIWTINCLTRNQTDELSSSSTTTTTTTTTIDKTTESAGSGMDNFRKRLLGFIVGIMIIAFTFTCFCLLHYNCMVEEVQSPAGLNKENMAAISSWVSKVSACQPDMITEDILETQPLLVNSDHTSVPSCQEKQSITNNAVKSTQPPSLEKPCTPPNAQKPTKYSNTDKLPTPGSVKKLGRQLDSKRSTKSSSPQRLHKTFHLDKSYKKHSLKKTHKLTHACKLACQANSSSSEKQTIPPWLAILQTSSMITTPSCSSASNNRMVPTKSSRIKKQNQSCGQHDLKPPMIRGNPPSVKTCRHYNEKCLICNTPEFLPNDLLGPQMENAGNPYVSKKMKPSPKSFYETDYTYSETEYNSCQDESNDTMKAYNSEDSDAEIVIICDTSNNEDDVTRSTSPY</sequence>
<keyword evidence="2" id="KW-0812">Transmembrane</keyword>
<feature type="compositionally biased region" description="Polar residues" evidence="1">
    <location>
        <begin position="261"/>
        <end position="288"/>
    </location>
</feature>
<dbReference type="InterPro" id="IPR038873">
    <property type="entry name" value="CXorf66"/>
</dbReference>
<dbReference type="Proteomes" id="UP000886700">
    <property type="component" value="Unplaced"/>
</dbReference>
<organism evidence="4 5">
    <name type="scientific">Mesocricetus auratus</name>
    <name type="common">Golden hamster</name>
    <dbReference type="NCBI Taxonomy" id="10036"/>
    <lineage>
        <taxon>Eukaryota</taxon>
        <taxon>Metazoa</taxon>
        <taxon>Chordata</taxon>
        <taxon>Craniata</taxon>
        <taxon>Vertebrata</taxon>
        <taxon>Euteleostomi</taxon>
        <taxon>Mammalia</taxon>
        <taxon>Eutheria</taxon>
        <taxon>Euarchontoglires</taxon>
        <taxon>Glires</taxon>
        <taxon>Rodentia</taxon>
        <taxon>Myomorpha</taxon>
        <taxon>Muroidea</taxon>
        <taxon>Cricetidae</taxon>
        <taxon>Cricetinae</taxon>
        <taxon>Mesocricetus</taxon>
    </lineage>
</organism>
<gene>
    <name evidence="5" type="primary">CUNHXorf66</name>
</gene>
<dbReference type="eggNOG" id="ENOG502T3E1">
    <property type="taxonomic scope" value="Eukaryota"/>
</dbReference>
<feature type="compositionally biased region" description="Polar residues" evidence="1">
    <location>
        <begin position="131"/>
        <end position="155"/>
    </location>
</feature>
<keyword evidence="3" id="KW-0732">Signal</keyword>
<evidence type="ECO:0000256" key="2">
    <source>
        <dbReference type="SAM" id="Phobius"/>
    </source>
</evidence>
<dbReference type="OrthoDB" id="9837811at2759"/>
<keyword evidence="2" id="KW-0472">Membrane</keyword>
<evidence type="ECO:0000313" key="4">
    <source>
        <dbReference type="Proteomes" id="UP000886700"/>
    </source>
</evidence>
<evidence type="ECO:0000256" key="3">
    <source>
        <dbReference type="SAM" id="SignalP"/>
    </source>
</evidence>
<feature type="chain" id="PRO_5046569980" evidence="3">
    <location>
        <begin position="20"/>
        <end position="406"/>
    </location>
</feature>
<keyword evidence="2" id="KW-1133">Transmembrane helix</keyword>
<reference evidence="5" key="1">
    <citation type="submission" date="2025-08" db="UniProtKB">
        <authorList>
            <consortium name="RefSeq"/>
        </authorList>
    </citation>
    <scope>IDENTIFICATION</scope>
    <source>
        <tissue evidence="5">Liver</tissue>
    </source>
</reference>
<dbReference type="PANTHER" id="PTHR37340:SF1">
    <property type="entry name" value="GENE 7073-RELATED"/>
    <property type="match status" value="1"/>
</dbReference>
<dbReference type="AlphaFoldDB" id="A0A1U7RG45"/>
<feature type="transmembrane region" description="Helical" evidence="2">
    <location>
        <begin position="58"/>
        <end position="80"/>
    </location>
</feature>
<feature type="region of interest" description="Disordered" evidence="1">
    <location>
        <begin position="261"/>
        <end position="300"/>
    </location>
</feature>
<keyword evidence="4" id="KW-1185">Reference proteome</keyword>
<dbReference type="STRING" id="10036.ENSMAUP00000000171"/>
<proteinExistence type="predicted"/>
<feature type="compositionally biased region" description="Polar residues" evidence="1">
    <location>
        <begin position="164"/>
        <end position="177"/>
    </location>
</feature>
<dbReference type="GeneID" id="101840772"/>
<evidence type="ECO:0000313" key="5">
    <source>
        <dbReference type="RefSeq" id="XP_005086543.2"/>
    </source>
</evidence>
<evidence type="ECO:0000256" key="1">
    <source>
        <dbReference type="SAM" id="MobiDB-lite"/>
    </source>
</evidence>